<dbReference type="Gene3D" id="3.30.50.10">
    <property type="entry name" value="Erythroid Transcription Factor GATA-1, subunit A"/>
    <property type="match status" value="1"/>
</dbReference>
<dbReference type="WBParaSite" id="EVEC_0000891501-mRNA-1">
    <property type="protein sequence ID" value="EVEC_0000891501-mRNA-1"/>
    <property type="gene ID" value="EVEC_0000891501"/>
</dbReference>
<keyword evidence="9" id="KW-0472">Membrane</keyword>
<sequence>MFQETEAACRVCHAPAQGMHFGVEVCRACAAFFRRSISLKRQYVCRSGSHKCKLSNVARNVCRKCRLQKCFEVGMLEESMSIEVNNFKFLFFQKKSFFFYEFRYALLFDEIFMLNLPYVTQFSAANRIFVSFFFTLLSCALVFEDVQILLIQI</sequence>
<dbReference type="STRING" id="51028.A0A0N4VE31"/>
<keyword evidence="3" id="KW-0862">Zinc</keyword>
<evidence type="ECO:0000313" key="12">
    <source>
        <dbReference type="Proteomes" id="UP000274131"/>
    </source>
</evidence>
<feature type="domain" description="Nuclear receptor" evidence="10">
    <location>
        <begin position="6"/>
        <end position="82"/>
    </location>
</feature>
<evidence type="ECO:0000313" key="13">
    <source>
        <dbReference type="WBParaSite" id="EVEC_0000891501-mRNA-1"/>
    </source>
</evidence>
<dbReference type="InterPro" id="IPR013088">
    <property type="entry name" value="Znf_NHR/GATA"/>
</dbReference>
<dbReference type="EMBL" id="UXUI01009390">
    <property type="protein sequence ID" value="VDD93616.1"/>
    <property type="molecule type" value="Genomic_DNA"/>
</dbReference>
<gene>
    <name evidence="11" type="ORF">EVEC_LOCUS8367</name>
</gene>
<dbReference type="SUPFAM" id="SSF57716">
    <property type="entry name" value="Glucocorticoid receptor-like (DNA-binding domain)"/>
    <property type="match status" value="1"/>
</dbReference>
<dbReference type="Pfam" id="PF00105">
    <property type="entry name" value="zf-C4"/>
    <property type="match status" value="1"/>
</dbReference>
<accession>A0A0N4VE31</accession>
<evidence type="ECO:0000256" key="8">
    <source>
        <dbReference type="ARBA" id="ARBA00023242"/>
    </source>
</evidence>
<keyword evidence="9" id="KW-1133">Transmembrane helix</keyword>
<keyword evidence="2" id="KW-0863">Zinc-finger</keyword>
<keyword evidence="7" id="KW-0675">Receptor</keyword>
<dbReference type="PROSITE" id="PS51030">
    <property type="entry name" value="NUCLEAR_REC_DBD_2"/>
    <property type="match status" value="1"/>
</dbReference>
<dbReference type="GO" id="GO:0043565">
    <property type="term" value="F:sequence-specific DNA binding"/>
    <property type="evidence" value="ECO:0007669"/>
    <property type="project" value="InterPro"/>
</dbReference>
<evidence type="ECO:0000313" key="11">
    <source>
        <dbReference type="EMBL" id="VDD93616.1"/>
    </source>
</evidence>
<evidence type="ECO:0000256" key="6">
    <source>
        <dbReference type="ARBA" id="ARBA00023163"/>
    </source>
</evidence>
<evidence type="ECO:0000256" key="2">
    <source>
        <dbReference type="ARBA" id="ARBA00022771"/>
    </source>
</evidence>
<dbReference type="OrthoDB" id="10018779at2759"/>
<name>A0A0N4VE31_ENTVE</name>
<evidence type="ECO:0000256" key="1">
    <source>
        <dbReference type="ARBA" id="ARBA00022723"/>
    </source>
</evidence>
<dbReference type="InterPro" id="IPR051152">
    <property type="entry name" value="C.elegans_Orphan_NR"/>
</dbReference>
<keyword evidence="6" id="KW-0804">Transcription</keyword>
<dbReference type="PRINTS" id="PR00047">
    <property type="entry name" value="STROIDFINGER"/>
</dbReference>
<dbReference type="AlphaFoldDB" id="A0A0N4VE31"/>
<organism evidence="13">
    <name type="scientific">Enterobius vermicularis</name>
    <name type="common">Human pinworm</name>
    <dbReference type="NCBI Taxonomy" id="51028"/>
    <lineage>
        <taxon>Eukaryota</taxon>
        <taxon>Metazoa</taxon>
        <taxon>Ecdysozoa</taxon>
        <taxon>Nematoda</taxon>
        <taxon>Chromadorea</taxon>
        <taxon>Rhabditida</taxon>
        <taxon>Spirurina</taxon>
        <taxon>Oxyuridomorpha</taxon>
        <taxon>Oxyuroidea</taxon>
        <taxon>Oxyuridae</taxon>
        <taxon>Enterobius</taxon>
    </lineage>
</organism>
<keyword evidence="5" id="KW-0238">DNA-binding</keyword>
<dbReference type="GO" id="GO:0003700">
    <property type="term" value="F:DNA-binding transcription factor activity"/>
    <property type="evidence" value="ECO:0007669"/>
    <property type="project" value="InterPro"/>
</dbReference>
<keyword evidence="12" id="KW-1185">Reference proteome</keyword>
<dbReference type="SMART" id="SM00399">
    <property type="entry name" value="ZnF_C4"/>
    <property type="match status" value="1"/>
</dbReference>
<keyword evidence="1" id="KW-0479">Metal-binding</keyword>
<evidence type="ECO:0000256" key="3">
    <source>
        <dbReference type="ARBA" id="ARBA00022833"/>
    </source>
</evidence>
<dbReference type="PANTHER" id="PTHR45680:SF29">
    <property type="entry name" value="NUCLEAR HORMONE RECEPTOR FAMILY"/>
    <property type="match status" value="1"/>
</dbReference>
<dbReference type="InterPro" id="IPR001628">
    <property type="entry name" value="Znf_hrmn_rcpt"/>
</dbReference>
<evidence type="ECO:0000259" key="10">
    <source>
        <dbReference type="PROSITE" id="PS51030"/>
    </source>
</evidence>
<keyword evidence="4" id="KW-0805">Transcription regulation</keyword>
<feature type="transmembrane region" description="Helical" evidence="9">
    <location>
        <begin position="124"/>
        <end position="143"/>
    </location>
</feature>
<proteinExistence type="predicted"/>
<dbReference type="GO" id="GO:0008270">
    <property type="term" value="F:zinc ion binding"/>
    <property type="evidence" value="ECO:0007669"/>
    <property type="project" value="UniProtKB-KW"/>
</dbReference>
<evidence type="ECO:0000256" key="7">
    <source>
        <dbReference type="ARBA" id="ARBA00023170"/>
    </source>
</evidence>
<dbReference type="PANTHER" id="PTHR45680">
    <property type="entry name" value="NUCLEAR HORMONE RECEPTOR FAMILY"/>
    <property type="match status" value="1"/>
</dbReference>
<evidence type="ECO:0000256" key="4">
    <source>
        <dbReference type="ARBA" id="ARBA00023015"/>
    </source>
</evidence>
<reference evidence="13" key="1">
    <citation type="submission" date="2017-02" db="UniProtKB">
        <authorList>
            <consortium name="WormBaseParasite"/>
        </authorList>
    </citation>
    <scope>IDENTIFICATION</scope>
</reference>
<protein>
    <submittedName>
        <fullName evidence="13">Nuclear receptor domain-containing protein</fullName>
    </submittedName>
</protein>
<dbReference type="Proteomes" id="UP000274131">
    <property type="component" value="Unassembled WGS sequence"/>
</dbReference>
<dbReference type="PROSITE" id="PS00031">
    <property type="entry name" value="NUCLEAR_REC_DBD_1"/>
    <property type="match status" value="1"/>
</dbReference>
<evidence type="ECO:0000256" key="5">
    <source>
        <dbReference type="ARBA" id="ARBA00023125"/>
    </source>
</evidence>
<keyword evidence="8" id="KW-0539">Nucleus</keyword>
<evidence type="ECO:0000256" key="9">
    <source>
        <dbReference type="SAM" id="Phobius"/>
    </source>
</evidence>
<keyword evidence="9" id="KW-0812">Transmembrane</keyword>
<reference evidence="11 12" key="2">
    <citation type="submission" date="2018-10" db="EMBL/GenBank/DDBJ databases">
        <authorList>
            <consortium name="Pathogen Informatics"/>
        </authorList>
    </citation>
    <scope>NUCLEOTIDE SEQUENCE [LARGE SCALE GENOMIC DNA]</scope>
</reference>